<dbReference type="PANTHER" id="PTHR34310:SF9">
    <property type="entry name" value="BLR5716 PROTEIN"/>
    <property type="match status" value="1"/>
</dbReference>
<organism evidence="2 3">
    <name type="scientific">Mesorhizobium caraganae</name>
    <dbReference type="NCBI Taxonomy" id="483206"/>
    <lineage>
        <taxon>Bacteria</taxon>
        <taxon>Pseudomonadati</taxon>
        <taxon>Pseudomonadota</taxon>
        <taxon>Alphaproteobacteria</taxon>
        <taxon>Hyphomicrobiales</taxon>
        <taxon>Phyllobacteriaceae</taxon>
        <taxon>Mesorhizobium</taxon>
    </lineage>
</organism>
<evidence type="ECO:0000259" key="1">
    <source>
        <dbReference type="Pfam" id="PF04248"/>
    </source>
</evidence>
<feature type="domain" description="DUF427" evidence="1">
    <location>
        <begin position="29"/>
        <end position="120"/>
    </location>
</feature>
<name>A0ABV1Z5F2_9HYPH</name>
<proteinExistence type="predicted"/>
<dbReference type="EMBL" id="JAMYQB010000024">
    <property type="protein sequence ID" value="MER9407327.1"/>
    <property type="molecule type" value="Genomic_DNA"/>
</dbReference>
<evidence type="ECO:0000313" key="3">
    <source>
        <dbReference type="Proteomes" id="UP001433071"/>
    </source>
</evidence>
<dbReference type="InterPro" id="IPR007361">
    <property type="entry name" value="DUF427"/>
</dbReference>
<dbReference type="PANTHER" id="PTHR34310">
    <property type="entry name" value="DUF427 DOMAIN PROTEIN (AFU_ORTHOLOGUE AFUA_3G02220)"/>
    <property type="match status" value="1"/>
</dbReference>
<reference evidence="2 3" key="1">
    <citation type="journal article" date="2024" name="Proc. Natl. Acad. Sci. U.S.A.">
        <title>The evolutionary genomics of adaptation to stress in wild rhizobium bacteria.</title>
        <authorList>
            <person name="Kehlet-Delgado H."/>
            <person name="Montoya A.P."/>
            <person name="Jensen K.T."/>
            <person name="Wendlandt C.E."/>
            <person name="Dexheimer C."/>
            <person name="Roberts M."/>
            <person name="Torres Martinez L."/>
            <person name="Friesen M.L."/>
            <person name="Griffitts J.S."/>
            <person name="Porter S.S."/>
        </authorList>
    </citation>
    <scope>NUCLEOTIDE SEQUENCE [LARGE SCALE GENOMIC DNA]</scope>
    <source>
        <strain evidence="2 3">M0641</strain>
    </source>
</reference>
<dbReference type="InterPro" id="IPR038694">
    <property type="entry name" value="DUF427_sf"/>
</dbReference>
<dbReference type="Pfam" id="PF04248">
    <property type="entry name" value="NTP_transf_9"/>
    <property type="match status" value="1"/>
</dbReference>
<sequence length="129" mass="14256">MDQHANPSPGFRRNPGKVITVELFKGRVVVLANGAIIASSAKAKIVTEPPYPFSFYIPFEDIDFRKLKKTALSTMCPYKGDASYWDVLPAGGAGKDAMWAYEQPFDEMAGIRDHGAFYPDRVTIDAAPR</sequence>
<keyword evidence="3" id="KW-1185">Reference proteome</keyword>
<gene>
    <name evidence="2" type="ORF">NKI36_25165</name>
</gene>
<evidence type="ECO:0000313" key="2">
    <source>
        <dbReference type="EMBL" id="MER9407327.1"/>
    </source>
</evidence>
<dbReference type="RefSeq" id="WP_352561113.1">
    <property type="nucleotide sequence ID" value="NZ_JAMYQB010000024.1"/>
</dbReference>
<dbReference type="Proteomes" id="UP001433071">
    <property type="component" value="Unassembled WGS sequence"/>
</dbReference>
<dbReference type="Gene3D" id="2.170.150.40">
    <property type="entry name" value="Domain of unknown function (DUF427)"/>
    <property type="match status" value="1"/>
</dbReference>
<protein>
    <submittedName>
        <fullName evidence="2">DUF427 domain-containing protein</fullName>
    </submittedName>
</protein>
<comment type="caution">
    <text evidence="2">The sequence shown here is derived from an EMBL/GenBank/DDBJ whole genome shotgun (WGS) entry which is preliminary data.</text>
</comment>
<accession>A0ABV1Z5F2</accession>